<evidence type="ECO:0000256" key="7">
    <source>
        <dbReference type="ARBA" id="ARBA00034000"/>
    </source>
</evidence>
<keyword evidence="3" id="KW-0328">Glycosyltransferase</keyword>
<keyword evidence="1" id="KW-0121">Carboxypeptidase</keyword>
<evidence type="ECO:0000256" key="10">
    <source>
        <dbReference type="SAM" id="Phobius"/>
    </source>
</evidence>
<feature type="compositionally biased region" description="Low complexity" evidence="9">
    <location>
        <begin position="844"/>
        <end position="861"/>
    </location>
</feature>
<feature type="domain" description="Glycosyl transferase family 51" evidence="12">
    <location>
        <begin position="176"/>
        <end position="360"/>
    </location>
</feature>
<keyword evidence="10" id="KW-0472">Membrane</keyword>
<dbReference type="RefSeq" id="WP_346184337.1">
    <property type="nucleotide sequence ID" value="NZ_BAABCE010000012.1"/>
</dbReference>
<proteinExistence type="predicted"/>
<evidence type="ECO:0000256" key="9">
    <source>
        <dbReference type="SAM" id="MobiDB-lite"/>
    </source>
</evidence>
<feature type="region of interest" description="Disordered" evidence="9">
    <location>
        <begin position="784"/>
        <end position="875"/>
    </location>
</feature>
<feature type="transmembrane region" description="Helical" evidence="10">
    <location>
        <begin position="132"/>
        <end position="155"/>
    </location>
</feature>
<keyword evidence="2" id="KW-0645">Protease</keyword>
<dbReference type="SUPFAM" id="SSF53955">
    <property type="entry name" value="Lysozyme-like"/>
    <property type="match status" value="1"/>
</dbReference>
<comment type="catalytic activity">
    <reaction evidence="7">
        <text>Preferential cleavage: (Ac)2-L-Lys-D-Ala-|-D-Ala. Also transpeptidation of peptidyl-alanyl moieties that are N-acyl substituents of D-alanine.</text>
        <dbReference type="EC" id="3.4.16.4"/>
    </reaction>
</comment>
<comment type="catalytic activity">
    <reaction evidence="8">
        <text>[GlcNAc-(1-&gt;4)-Mur2Ac(oyl-L-Ala-gamma-D-Glu-L-Lys-D-Ala-D-Ala)](n)-di-trans,octa-cis-undecaprenyl diphosphate + beta-D-GlcNAc-(1-&gt;4)-Mur2Ac(oyl-L-Ala-gamma-D-Glu-L-Lys-D-Ala-D-Ala)-di-trans,octa-cis-undecaprenyl diphosphate = [GlcNAc-(1-&gt;4)-Mur2Ac(oyl-L-Ala-gamma-D-Glu-L-Lys-D-Ala-D-Ala)](n+1)-di-trans,octa-cis-undecaprenyl diphosphate + di-trans,octa-cis-undecaprenyl diphosphate + H(+)</text>
        <dbReference type="Rhea" id="RHEA:23708"/>
        <dbReference type="Rhea" id="RHEA-COMP:9602"/>
        <dbReference type="Rhea" id="RHEA-COMP:9603"/>
        <dbReference type="ChEBI" id="CHEBI:15378"/>
        <dbReference type="ChEBI" id="CHEBI:58405"/>
        <dbReference type="ChEBI" id="CHEBI:60033"/>
        <dbReference type="ChEBI" id="CHEBI:78435"/>
        <dbReference type="EC" id="2.4.99.28"/>
    </reaction>
</comment>
<feature type="compositionally biased region" description="Polar residues" evidence="9">
    <location>
        <begin position="42"/>
        <end position="52"/>
    </location>
</feature>
<keyword evidence="4" id="KW-0808">Transferase</keyword>
<protein>
    <submittedName>
        <fullName evidence="13">Transglycosylase domain-containing protein</fullName>
    </submittedName>
</protein>
<feature type="compositionally biased region" description="Gly residues" evidence="9">
    <location>
        <begin position="862"/>
        <end position="875"/>
    </location>
</feature>
<evidence type="ECO:0000256" key="1">
    <source>
        <dbReference type="ARBA" id="ARBA00022645"/>
    </source>
</evidence>
<dbReference type="Gene3D" id="1.10.3810.10">
    <property type="entry name" value="Biosynthetic peptidoglycan transglycosylase-like"/>
    <property type="match status" value="1"/>
</dbReference>
<evidence type="ECO:0000256" key="3">
    <source>
        <dbReference type="ARBA" id="ARBA00022676"/>
    </source>
</evidence>
<feature type="compositionally biased region" description="Low complexity" evidence="9">
    <location>
        <begin position="20"/>
        <end position="41"/>
    </location>
</feature>
<dbReference type="Pfam" id="PF00905">
    <property type="entry name" value="Transpeptidase"/>
    <property type="match status" value="1"/>
</dbReference>
<dbReference type="Proteomes" id="UP001500707">
    <property type="component" value="Unassembled WGS sequence"/>
</dbReference>
<accession>A0ABP6XP43</accession>
<name>A0ABP6XP43_9ACTN</name>
<evidence type="ECO:0000256" key="5">
    <source>
        <dbReference type="ARBA" id="ARBA00022801"/>
    </source>
</evidence>
<dbReference type="EMBL" id="BAABCE010000012">
    <property type="protein sequence ID" value="GAA3570231.1"/>
    <property type="molecule type" value="Genomic_DNA"/>
</dbReference>
<gene>
    <name evidence="13" type="ORF">GCM10022295_60070</name>
</gene>
<feature type="compositionally biased region" description="Low complexity" evidence="9">
    <location>
        <begin position="792"/>
        <end position="815"/>
    </location>
</feature>
<evidence type="ECO:0000256" key="4">
    <source>
        <dbReference type="ARBA" id="ARBA00022679"/>
    </source>
</evidence>
<evidence type="ECO:0000256" key="6">
    <source>
        <dbReference type="ARBA" id="ARBA00023268"/>
    </source>
</evidence>
<dbReference type="InterPro" id="IPR001460">
    <property type="entry name" value="PCN-bd_Tpept"/>
</dbReference>
<evidence type="ECO:0000256" key="8">
    <source>
        <dbReference type="ARBA" id="ARBA00049902"/>
    </source>
</evidence>
<evidence type="ECO:0000256" key="2">
    <source>
        <dbReference type="ARBA" id="ARBA00022670"/>
    </source>
</evidence>
<reference evidence="14" key="1">
    <citation type="journal article" date="2019" name="Int. J. Syst. Evol. Microbiol.">
        <title>The Global Catalogue of Microorganisms (GCM) 10K type strain sequencing project: providing services to taxonomists for standard genome sequencing and annotation.</title>
        <authorList>
            <consortium name="The Broad Institute Genomics Platform"/>
            <consortium name="The Broad Institute Genome Sequencing Center for Infectious Disease"/>
            <person name="Wu L."/>
            <person name="Ma J."/>
        </authorList>
    </citation>
    <scope>NUCLEOTIDE SEQUENCE [LARGE SCALE GENOMIC DNA]</scope>
    <source>
        <strain evidence="14">JCM 17656</strain>
    </source>
</reference>
<evidence type="ECO:0000259" key="11">
    <source>
        <dbReference type="Pfam" id="PF00905"/>
    </source>
</evidence>
<feature type="region of interest" description="Disordered" evidence="9">
    <location>
        <begin position="1"/>
        <end position="112"/>
    </location>
</feature>
<evidence type="ECO:0000313" key="14">
    <source>
        <dbReference type="Proteomes" id="UP001500707"/>
    </source>
</evidence>
<dbReference type="Pfam" id="PF00912">
    <property type="entry name" value="Transgly"/>
    <property type="match status" value="1"/>
</dbReference>
<feature type="compositionally biased region" description="Gly residues" evidence="9">
    <location>
        <begin position="88"/>
        <end position="99"/>
    </location>
</feature>
<dbReference type="InterPro" id="IPR036950">
    <property type="entry name" value="PBP_transglycosylase"/>
</dbReference>
<keyword evidence="5" id="KW-0378">Hydrolase</keyword>
<keyword evidence="10" id="KW-0812">Transmembrane</keyword>
<keyword evidence="10" id="KW-1133">Transmembrane helix</keyword>
<sequence length="875" mass="92675">MSEHRRKPPQPQGGGRAAARRGQAGSSAGRRAAPRGATGSPTDSYGSGSTGAVSEEREYGGRAEARRAAQRSAGGRRKAPEPGRGGRRGAPGGPNGPGRGRGRAAPPPNKRFIDYPRAGKDGLARWTPSWRLVTGAFLAFMGGLIAAAGIGYAMVGIPKAQDTALAQNNVFYWSNGKQMAATGGQTNRQLVSDAEIPREMKDAVVSAENASFYDDKGIDPAGIGRALLNMAKGGETQGGSTITQQFVKNTYLSQEQTLTRKFKELFISIKVGQKLSKDEILAGYLNTAYYGRNAYGIQAAAQAYFGVDATKLTTSQCAFLASVLKGPNFYNPDGGVGANATSEKNTKRAQERWSWILDRMVEVGRMTPADRAKVGKFPTLKKQNSNLSGQSGYLIDIAKEYVAKKAGLSPEDLEKGGYRIYTTFDKEKVNQMAAAVEKTRKSFLNTKKREKDKYVQFGGASVDPKSGAIVALYGGEGYDKGHYSNNANTLGVPVGSTWKPIVLASAMEYGTYETDGEPLSPLTKYNGNDLLVIKDQNGDPIMGNNGKPFRQKNEGTTAWGDVTLTKAMEQSINSPFAQLGIDVGLSNTQKMANKMGISSAFFDKGNIRNVSFSLGTSTPSAIRMADAYGSFAASGEHFEPYSVTKVLKDGEPLEGFEKPEGTTAMDENVANNVTDVLQNVVKNGTGKKVADIGFPVAGKTGTTDENKSAWFVGYTRELSTAVTLFRTDPGKGKLLSMNGTGGVTSIHGGDIPAQVWKDYMAEAMKGIDYEEFPPAEPLGEIIEETPTPSVAPSPTETVEETPTPTPTPSETETSPTPTPTGTCSEFDWQCDNSNGGQNGGTDGGTTSSPTPTETETDSTGGNANGNGGIFGGPSG</sequence>
<dbReference type="InterPro" id="IPR012338">
    <property type="entry name" value="Beta-lactam/transpept-like"/>
</dbReference>
<feature type="domain" description="Penicillin-binding protein transpeptidase" evidence="11">
    <location>
        <begin position="462"/>
        <end position="717"/>
    </location>
</feature>
<organism evidence="13 14">
    <name type="scientific">Streptomyces osmaniensis</name>
    <dbReference type="NCBI Taxonomy" id="593134"/>
    <lineage>
        <taxon>Bacteria</taxon>
        <taxon>Bacillati</taxon>
        <taxon>Actinomycetota</taxon>
        <taxon>Actinomycetes</taxon>
        <taxon>Kitasatosporales</taxon>
        <taxon>Streptomycetaceae</taxon>
        <taxon>Streptomyces</taxon>
    </lineage>
</organism>
<keyword evidence="14" id="KW-1185">Reference proteome</keyword>
<evidence type="ECO:0000259" key="12">
    <source>
        <dbReference type="Pfam" id="PF00912"/>
    </source>
</evidence>
<comment type="caution">
    <text evidence="13">The sequence shown here is derived from an EMBL/GenBank/DDBJ whole genome shotgun (WGS) entry which is preliminary data.</text>
</comment>
<feature type="compositionally biased region" description="Basic and acidic residues" evidence="9">
    <location>
        <begin position="54"/>
        <end position="67"/>
    </location>
</feature>
<keyword evidence="6" id="KW-0511">Multifunctional enzyme</keyword>
<dbReference type="Gene3D" id="3.40.710.10">
    <property type="entry name" value="DD-peptidase/beta-lactamase superfamily"/>
    <property type="match status" value="1"/>
</dbReference>
<dbReference type="PANTHER" id="PTHR32282:SF34">
    <property type="entry name" value="PENICILLIN-BINDING PROTEIN 1A"/>
    <property type="match status" value="1"/>
</dbReference>
<dbReference type="InterPro" id="IPR001264">
    <property type="entry name" value="Glyco_trans_51"/>
</dbReference>
<evidence type="ECO:0000313" key="13">
    <source>
        <dbReference type="EMBL" id="GAA3570231.1"/>
    </source>
</evidence>
<dbReference type="InterPro" id="IPR023346">
    <property type="entry name" value="Lysozyme-like_dom_sf"/>
</dbReference>
<dbReference type="InterPro" id="IPR050396">
    <property type="entry name" value="Glycosyltr_51/Transpeptidase"/>
</dbReference>
<dbReference type="PANTHER" id="PTHR32282">
    <property type="entry name" value="BINDING PROTEIN TRANSPEPTIDASE, PUTATIVE-RELATED"/>
    <property type="match status" value="1"/>
</dbReference>
<dbReference type="SUPFAM" id="SSF56601">
    <property type="entry name" value="beta-lactamase/transpeptidase-like"/>
    <property type="match status" value="1"/>
</dbReference>